<accession>A0A9X1VKU2</accession>
<dbReference type="Pfam" id="PF19630">
    <property type="entry name" value="DUF6134"/>
    <property type="match status" value="1"/>
</dbReference>
<keyword evidence="2" id="KW-1185">Reference proteome</keyword>
<dbReference type="InterPro" id="IPR045767">
    <property type="entry name" value="DUF6134"/>
</dbReference>
<comment type="caution">
    <text evidence="1">The sequence shown here is derived from an EMBL/GenBank/DDBJ whole genome shotgun (WGS) entry which is preliminary data.</text>
</comment>
<dbReference type="Proteomes" id="UP001139369">
    <property type="component" value="Unassembled WGS sequence"/>
</dbReference>
<dbReference type="EMBL" id="JAKQYM010000002">
    <property type="protein sequence ID" value="MCI2228339.1"/>
    <property type="molecule type" value="Genomic_DNA"/>
</dbReference>
<proteinExistence type="predicted"/>
<evidence type="ECO:0000313" key="1">
    <source>
        <dbReference type="EMBL" id="MCI2228339.1"/>
    </source>
</evidence>
<dbReference type="RefSeq" id="WP_242177452.1">
    <property type="nucleotide sequence ID" value="NZ_JAKQYM010000002.1"/>
</dbReference>
<gene>
    <name evidence="1" type="ORF">MC378_04100</name>
</gene>
<organism evidence="1 2">
    <name type="scientific">Polaribacter marinus</name>
    <dbReference type="NCBI Taxonomy" id="2916838"/>
    <lineage>
        <taxon>Bacteria</taxon>
        <taxon>Pseudomonadati</taxon>
        <taxon>Bacteroidota</taxon>
        <taxon>Flavobacteriia</taxon>
        <taxon>Flavobacteriales</taxon>
        <taxon>Flavobacteriaceae</taxon>
    </lineage>
</organism>
<dbReference type="AlphaFoldDB" id="A0A9X1VKU2"/>
<sequence length="201" mass="23479">MIRILIFYLYFINLGNTIQTSQEKLIFDIIHRNKVIGILEATKINNNAKTYYKSSTTINTRIIKDIEVNYKYDVTFNTNFLTSSNVSITVNEKLHTKTVTKWNKNSYQVIKNRNKENSIKDTITYSTIQLYFKEPRNISKCFSEQNGKFNSIIAMGNHIYKKVNPKGNQNLYYYENGLLKKADINGGLIHFKIIKKQTIKP</sequence>
<evidence type="ECO:0000313" key="2">
    <source>
        <dbReference type="Proteomes" id="UP001139369"/>
    </source>
</evidence>
<protein>
    <submittedName>
        <fullName evidence="1">Uncharacterized protein</fullName>
    </submittedName>
</protein>
<reference evidence="1" key="1">
    <citation type="submission" date="2022-02" db="EMBL/GenBank/DDBJ databases">
        <title>Polaribacter sp. MSW13, isolated from seawater.</title>
        <authorList>
            <person name="Kristyanto S."/>
            <person name="Jung J."/>
            <person name="Jeon C.O."/>
        </authorList>
    </citation>
    <scope>NUCLEOTIDE SEQUENCE</scope>
    <source>
        <strain evidence="1">MSW13</strain>
    </source>
</reference>
<name>A0A9X1VKU2_9FLAO</name>